<proteinExistence type="predicted"/>
<dbReference type="STRING" id="151549.A0A4C1TM03"/>
<dbReference type="OrthoDB" id="5960141at2759"/>
<dbReference type="GO" id="GO:0046872">
    <property type="term" value="F:metal ion binding"/>
    <property type="evidence" value="ECO:0007669"/>
    <property type="project" value="InterPro"/>
</dbReference>
<evidence type="ECO:0000313" key="1">
    <source>
        <dbReference type="EMBL" id="GBP15094.1"/>
    </source>
</evidence>
<dbReference type="AlphaFoldDB" id="A0A4C1TM03"/>
<sequence>MQVKCRQVIQPSENVQDIIKQLNDINLGVIDRDEKGKTSQFLDMNSSKMKDLGVNKILQFVKELYVKIKWPPCLLDIQQDLPSKRTPQPLYIIPDTNQFWLPNARGQLQVPRGDVIELYCSKSFANATEENNSTAVINNATSSLKFTNKLKVAKNTKTLRPRCLHNKTFIWQNEKYDLQQFICEQSPKYTVEQLHDKCTTMIDDRASLNAQMYRVGFNISGNRFLETMRICFDDMVLRTLYVQHKLLPASIHFQKFIKRLNFSKAGHFKDVNMNYLYSQQSQRQRAADLLKGQHKHLFDKSTLFWPVAIWLQSRLYLW</sequence>
<protein>
    <submittedName>
        <fullName evidence="1">Uncharacterized protein</fullName>
    </submittedName>
</protein>
<gene>
    <name evidence="1" type="ORF">EVAR_73578_1</name>
</gene>
<comment type="caution">
    <text evidence="1">The sequence shown here is derived from an EMBL/GenBank/DDBJ whole genome shotgun (WGS) entry which is preliminary data.</text>
</comment>
<reference evidence="1 2" key="1">
    <citation type="journal article" date="2019" name="Commun. Biol.">
        <title>The bagworm genome reveals a unique fibroin gene that provides high tensile strength.</title>
        <authorList>
            <person name="Kono N."/>
            <person name="Nakamura H."/>
            <person name="Ohtoshi R."/>
            <person name="Tomita M."/>
            <person name="Numata K."/>
            <person name="Arakawa K."/>
        </authorList>
    </citation>
    <scope>NUCLEOTIDE SEQUENCE [LARGE SCALE GENOMIC DNA]</scope>
</reference>
<organism evidence="1 2">
    <name type="scientific">Eumeta variegata</name>
    <name type="common">Bagworm moth</name>
    <name type="synonym">Eumeta japonica</name>
    <dbReference type="NCBI Taxonomy" id="151549"/>
    <lineage>
        <taxon>Eukaryota</taxon>
        <taxon>Metazoa</taxon>
        <taxon>Ecdysozoa</taxon>
        <taxon>Arthropoda</taxon>
        <taxon>Hexapoda</taxon>
        <taxon>Insecta</taxon>
        <taxon>Pterygota</taxon>
        <taxon>Neoptera</taxon>
        <taxon>Endopterygota</taxon>
        <taxon>Lepidoptera</taxon>
        <taxon>Glossata</taxon>
        <taxon>Ditrysia</taxon>
        <taxon>Tineoidea</taxon>
        <taxon>Psychidae</taxon>
        <taxon>Oiketicinae</taxon>
        <taxon>Eumeta</taxon>
    </lineage>
</organism>
<accession>A0A4C1TM03</accession>
<dbReference type="Proteomes" id="UP000299102">
    <property type="component" value="Unassembled WGS sequence"/>
</dbReference>
<keyword evidence="2" id="KW-1185">Reference proteome</keyword>
<name>A0A4C1TM03_EUMVA</name>
<evidence type="ECO:0000313" key="2">
    <source>
        <dbReference type="Proteomes" id="UP000299102"/>
    </source>
</evidence>
<dbReference type="GO" id="GO:0003676">
    <property type="term" value="F:nucleic acid binding"/>
    <property type="evidence" value="ECO:0007669"/>
    <property type="project" value="InterPro"/>
</dbReference>
<dbReference type="GO" id="GO:0016787">
    <property type="term" value="F:hydrolase activity"/>
    <property type="evidence" value="ECO:0007669"/>
    <property type="project" value="InterPro"/>
</dbReference>
<dbReference type="EMBL" id="BGZK01005696">
    <property type="protein sequence ID" value="GBP15094.1"/>
    <property type="molecule type" value="Genomic_DNA"/>
</dbReference>